<protein>
    <recommendedName>
        <fullName evidence="4">NADH dehydrogenase [ubiquinone] 1 alpha subcomplex assembly factor 4</fullName>
    </recommendedName>
</protein>
<evidence type="ECO:0000313" key="3">
    <source>
        <dbReference type="Proteomes" id="UP001233999"/>
    </source>
</evidence>
<dbReference type="GO" id="GO:0032981">
    <property type="term" value="P:mitochondrial respiratory chain complex I assembly"/>
    <property type="evidence" value="ECO:0007669"/>
    <property type="project" value="InterPro"/>
</dbReference>
<sequence length="194" mass="22461">MGKAFSAIQRRANRFNVENRAQKVISKEKPEPAPLHPATAQEIEAIKSEYPHALEEQLKKDPALDTRLKKVFVQSQDPEVEEGQPQRSLPQDRKQPEDFEFGHKEPKMITQGRFTLKQAVKFISDHQTDPATWSAAAIAKEYKLDQEKLENVLHYFRTFRIHLPSKTGEKIKVEIIEEKSQQLLGSQQQHQEQK</sequence>
<dbReference type="Pfam" id="PF06784">
    <property type="entry name" value="UPF0240"/>
    <property type="match status" value="1"/>
</dbReference>
<keyword evidence="3" id="KW-1185">Reference proteome</keyword>
<reference evidence="2" key="1">
    <citation type="journal article" date="2023" name="IScience">
        <title>Live-bearing cockroach genome reveals convergent evolutionary mechanisms linked to viviparity in insects and beyond.</title>
        <authorList>
            <person name="Fouks B."/>
            <person name="Harrison M.C."/>
            <person name="Mikhailova A.A."/>
            <person name="Marchal E."/>
            <person name="English S."/>
            <person name="Carruthers M."/>
            <person name="Jennings E.C."/>
            <person name="Chiamaka E.L."/>
            <person name="Frigard R.A."/>
            <person name="Pippel M."/>
            <person name="Attardo G.M."/>
            <person name="Benoit J.B."/>
            <person name="Bornberg-Bauer E."/>
            <person name="Tobe S.S."/>
        </authorList>
    </citation>
    <scope>NUCLEOTIDE SEQUENCE</scope>
    <source>
        <strain evidence="2">Stay&amp;Tobe</strain>
    </source>
</reference>
<dbReference type="InterPro" id="IPR009622">
    <property type="entry name" value="NDUFAF4"/>
</dbReference>
<evidence type="ECO:0008006" key="4">
    <source>
        <dbReference type="Google" id="ProtNLM"/>
    </source>
</evidence>
<feature type="compositionally biased region" description="Basic and acidic residues" evidence="1">
    <location>
        <begin position="90"/>
        <end position="100"/>
    </location>
</feature>
<proteinExistence type="predicted"/>
<comment type="caution">
    <text evidence="2">The sequence shown here is derived from an EMBL/GenBank/DDBJ whole genome shotgun (WGS) entry which is preliminary data.</text>
</comment>
<dbReference type="PANTHER" id="PTHR13338:SF4">
    <property type="entry name" value="NADH DEHYDROGENASE [UBIQUINONE] 1 ALPHA SUBCOMPLEX ASSEMBLY FACTOR 4"/>
    <property type="match status" value="1"/>
</dbReference>
<feature type="region of interest" description="Disordered" evidence="1">
    <location>
        <begin position="19"/>
        <end position="38"/>
    </location>
</feature>
<dbReference type="AlphaFoldDB" id="A0AAD7ZR45"/>
<evidence type="ECO:0000256" key="1">
    <source>
        <dbReference type="SAM" id="MobiDB-lite"/>
    </source>
</evidence>
<reference evidence="2" key="2">
    <citation type="submission" date="2023-05" db="EMBL/GenBank/DDBJ databases">
        <authorList>
            <person name="Fouks B."/>
        </authorList>
    </citation>
    <scope>NUCLEOTIDE SEQUENCE</scope>
    <source>
        <strain evidence="2">Stay&amp;Tobe</strain>
        <tissue evidence="2">Testes</tissue>
    </source>
</reference>
<feature type="region of interest" description="Disordered" evidence="1">
    <location>
        <begin position="68"/>
        <end position="100"/>
    </location>
</feature>
<dbReference type="PANTHER" id="PTHR13338">
    <property type="entry name" value="UPF0240 PROTEIN"/>
    <property type="match status" value="1"/>
</dbReference>
<accession>A0AAD7ZR45</accession>
<gene>
    <name evidence="2" type="ORF">L9F63_021054</name>
</gene>
<evidence type="ECO:0000313" key="2">
    <source>
        <dbReference type="EMBL" id="KAJ9584612.1"/>
    </source>
</evidence>
<dbReference type="EMBL" id="JASPKZ010007387">
    <property type="protein sequence ID" value="KAJ9584612.1"/>
    <property type="molecule type" value="Genomic_DNA"/>
</dbReference>
<dbReference type="Proteomes" id="UP001233999">
    <property type="component" value="Unassembled WGS sequence"/>
</dbReference>
<organism evidence="2 3">
    <name type="scientific">Diploptera punctata</name>
    <name type="common">Pacific beetle cockroach</name>
    <dbReference type="NCBI Taxonomy" id="6984"/>
    <lineage>
        <taxon>Eukaryota</taxon>
        <taxon>Metazoa</taxon>
        <taxon>Ecdysozoa</taxon>
        <taxon>Arthropoda</taxon>
        <taxon>Hexapoda</taxon>
        <taxon>Insecta</taxon>
        <taxon>Pterygota</taxon>
        <taxon>Neoptera</taxon>
        <taxon>Polyneoptera</taxon>
        <taxon>Dictyoptera</taxon>
        <taxon>Blattodea</taxon>
        <taxon>Blaberoidea</taxon>
        <taxon>Blaberidae</taxon>
        <taxon>Diplopterinae</taxon>
        <taxon>Diploptera</taxon>
    </lineage>
</organism>
<name>A0AAD7ZR45_DIPPU</name>
<dbReference type="GO" id="GO:0005739">
    <property type="term" value="C:mitochondrion"/>
    <property type="evidence" value="ECO:0007669"/>
    <property type="project" value="TreeGrafter"/>
</dbReference>